<keyword evidence="3 6" id="KW-1133">Transmembrane helix</keyword>
<feature type="region of interest" description="Disordered" evidence="5">
    <location>
        <begin position="424"/>
        <end position="453"/>
    </location>
</feature>
<feature type="transmembrane region" description="Helical" evidence="6">
    <location>
        <begin position="47"/>
        <end position="66"/>
    </location>
</feature>
<keyword evidence="4 6" id="KW-0472">Membrane</keyword>
<dbReference type="Pfam" id="PF07690">
    <property type="entry name" value="MFS_1"/>
    <property type="match status" value="1"/>
</dbReference>
<dbReference type="PANTHER" id="PTHR23521:SF3">
    <property type="entry name" value="MFS TRANSPORTER"/>
    <property type="match status" value="1"/>
</dbReference>
<feature type="transmembrane region" description="Helical" evidence="6">
    <location>
        <begin position="158"/>
        <end position="177"/>
    </location>
</feature>
<evidence type="ECO:0000256" key="1">
    <source>
        <dbReference type="ARBA" id="ARBA00004370"/>
    </source>
</evidence>
<evidence type="ECO:0000256" key="3">
    <source>
        <dbReference type="ARBA" id="ARBA00022989"/>
    </source>
</evidence>
<keyword evidence="2 6" id="KW-0812">Transmembrane</keyword>
<organism evidence="8 9">
    <name type="scientific">Pannonibacter indicus</name>
    <dbReference type="NCBI Taxonomy" id="466044"/>
    <lineage>
        <taxon>Bacteria</taxon>
        <taxon>Pseudomonadati</taxon>
        <taxon>Pseudomonadota</taxon>
        <taxon>Alphaproteobacteria</taxon>
        <taxon>Hyphomicrobiales</taxon>
        <taxon>Stappiaceae</taxon>
        <taxon>Pannonibacter</taxon>
    </lineage>
</organism>
<proteinExistence type="predicted"/>
<evidence type="ECO:0000313" key="8">
    <source>
        <dbReference type="EMBL" id="CUA95092.1"/>
    </source>
</evidence>
<dbReference type="PROSITE" id="PS50850">
    <property type="entry name" value="MFS"/>
    <property type="match status" value="1"/>
</dbReference>
<gene>
    <name evidence="8" type="ORF">Ga0061067_103426</name>
</gene>
<dbReference type="GO" id="GO:0005886">
    <property type="term" value="C:plasma membrane"/>
    <property type="evidence" value="ECO:0007669"/>
    <property type="project" value="TreeGrafter"/>
</dbReference>
<dbReference type="OrthoDB" id="9810614at2"/>
<evidence type="ECO:0000313" key="9">
    <source>
        <dbReference type="Proteomes" id="UP000183900"/>
    </source>
</evidence>
<feature type="transmembrane region" description="Helical" evidence="6">
    <location>
        <begin position="265"/>
        <end position="283"/>
    </location>
</feature>
<feature type="transmembrane region" description="Helical" evidence="6">
    <location>
        <begin position="289"/>
        <end position="309"/>
    </location>
</feature>
<feature type="transmembrane region" description="Helical" evidence="6">
    <location>
        <begin position="73"/>
        <end position="92"/>
    </location>
</feature>
<evidence type="ECO:0000256" key="6">
    <source>
        <dbReference type="SAM" id="Phobius"/>
    </source>
</evidence>
<keyword evidence="9" id="KW-1185">Reference proteome</keyword>
<dbReference type="InterPro" id="IPR011701">
    <property type="entry name" value="MFS"/>
</dbReference>
<evidence type="ECO:0000259" key="7">
    <source>
        <dbReference type="PROSITE" id="PS50850"/>
    </source>
</evidence>
<feature type="transmembrane region" description="Helical" evidence="6">
    <location>
        <begin position="330"/>
        <end position="350"/>
    </location>
</feature>
<dbReference type="InterPro" id="IPR047200">
    <property type="entry name" value="MFS_YcaD-like"/>
</dbReference>
<dbReference type="GO" id="GO:0022857">
    <property type="term" value="F:transmembrane transporter activity"/>
    <property type="evidence" value="ECO:0007669"/>
    <property type="project" value="InterPro"/>
</dbReference>
<dbReference type="CDD" id="cd17477">
    <property type="entry name" value="MFS_YcaD_like"/>
    <property type="match status" value="1"/>
</dbReference>
<feature type="domain" description="Major facilitator superfamily (MFS) profile" evidence="7">
    <location>
        <begin position="199"/>
        <end position="453"/>
    </location>
</feature>
<dbReference type="InterPro" id="IPR005828">
    <property type="entry name" value="MFS_sugar_transport-like"/>
</dbReference>
<dbReference type="SUPFAM" id="SSF103473">
    <property type="entry name" value="MFS general substrate transporter"/>
    <property type="match status" value="1"/>
</dbReference>
<evidence type="ECO:0000256" key="5">
    <source>
        <dbReference type="SAM" id="MobiDB-lite"/>
    </source>
</evidence>
<name>A0A0K6HVQ6_9HYPH</name>
<dbReference type="RefSeq" id="WP_055455181.1">
    <property type="nucleotide sequence ID" value="NZ_CYHE01000003.1"/>
</dbReference>
<sequence>MIKALASISALLASVALLLVGHGLQGTLLPLAAQQASFSDLEIGFMSSFYFVGMVLGCLGSPYVIMRAGHIRAFAALVSLMSAAVILHPVLMDPISWSLIRAVSGFCLAGFYMIVESWLNEAADNRNRGTIMSVYIVVLYAAMMVGQVSISATGITSFLPFAVASVMVSLAVIPVSLTNANQPAPITLVRFRPVKLYITSPAALVGCFLVGVASSAMWTLTPLYGSQIGLSNEQAAFYAAAFIGGGVLAQWPFGRLSDRIDRRIVLVGLALATLTMACLIVVFEPSSPLIATLMTMSVGAFLQPAYSVAVAHAYDHADPAEYVETSSGLLLAYGIGSILGPMSASLMMYVMGSEGLYAQVALVQVVTILFVSGRLLARKTPSRADKTGFEYAATAQVGSVIAPDPLDTADPLVIPPEEFPAYDTQAFDPAEPGVTEENVPGAGQDTEKTDGTA</sequence>
<reference evidence="9" key="1">
    <citation type="submission" date="2015-08" db="EMBL/GenBank/DDBJ databases">
        <authorList>
            <person name="Varghese N."/>
        </authorList>
    </citation>
    <scope>NUCLEOTIDE SEQUENCE [LARGE SCALE GENOMIC DNA]</scope>
    <source>
        <strain evidence="9">DSM 23407</strain>
    </source>
</reference>
<feature type="transmembrane region" description="Helical" evidence="6">
    <location>
        <begin position="98"/>
        <end position="119"/>
    </location>
</feature>
<dbReference type="Gene3D" id="1.20.1250.20">
    <property type="entry name" value="MFS general substrate transporter like domains"/>
    <property type="match status" value="2"/>
</dbReference>
<evidence type="ECO:0000256" key="2">
    <source>
        <dbReference type="ARBA" id="ARBA00022692"/>
    </source>
</evidence>
<dbReference type="InterPro" id="IPR036259">
    <property type="entry name" value="MFS_trans_sf"/>
</dbReference>
<dbReference type="PANTHER" id="PTHR23521">
    <property type="entry name" value="TRANSPORTER MFS SUPERFAMILY"/>
    <property type="match status" value="1"/>
</dbReference>
<comment type="subcellular location">
    <subcellularLocation>
        <location evidence="1">Membrane</location>
    </subcellularLocation>
</comment>
<dbReference type="AlphaFoldDB" id="A0A0K6HVQ6"/>
<dbReference type="Pfam" id="PF00083">
    <property type="entry name" value="Sugar_tr"/>
    <property type="match status" value="1"/>
</dbReference>
<feature type="transmembrane region" description="Helical" evidence="6">
    <location>
        <begin position="356"/>
        <end position="377"/>
    </location>
</feature>
<protein>
    <submittedName>
        <fullName evidence="8">Predicted arabinose efflux permease, MFS family</fullName>
    </submittedName>
</protein>
<accession>A0A0K6HVQ6</accession>
<evidence type="ECO:0000256" key="4">
    <source>
        <dbReference type="ARBA" id="ARBA00023136"/>
    </source>
</evidence>
<feature type="transmembrane region" description="Helical" evidence="6">
    <location>
        <begin position="198"/>
        <end position="220"/>
    </location>
</feature>
<dbReference type="InterPro" id="IPR020846">
    <property type="entry name" value="MFS_dom"/>
</dbReference>
<feature type="transmembrane region" description="Helical" evidence="6">
    <location>
        <begin position="131"/>
        <end position="152"/>
    </location>
</feature>
<dbReference type="EMBL" id="CYHE01000003">
    <property type="protein sequence ID" value="CUA95092.1"/>
    <property type="molecule type" value="Genomic_DNA"/>
</dbReference>
<dbReference type="Proteomes" id="UP000183900">
    <property type="component" value="Unassembled WGS sequence"/>
</dbReference>
<feature type="transmembrane region" description="Helical" evidence="6">
    <location>
        <begin position="235"/>
        <end position="253"/>
    </location>
</feature>